<protein>
    <submittedName>
        <fullName evidence="1">Uncharacterized protein</fullName>
    </submittedName>
</protein>
<dbReference type="Proteomes" id="UP000594261">
    <property type="component" value="Chromosome 3"/>
</dbReference>
<sequence>MSNYEIEMDVENMTKKADPRSLTYMNNFMAKQGNGDFDMASMEPATSRTDEKHEVGLFLRICRCFTKEDGSLKVTEVNGADVGVAFFLDFPFHALKTDHKEGEDTIIRLVHYSDNYFSLELPCIHGDSEMGIYAANQFFQQHLYSSEGRWKERARTSKRMREIGWQKKQMRDKLHIRGSFSITWMKE</sequence>
<dbReference type="Gramene" id="QL03p073950:mrna">
    <property type="protein sequence ID" value="QL03p073950:mrna"/>
    <property type="gene ID" value="QL03p073950"/>
</dbReference>
<reference evidence="1 2" key="1">
    <citation type="journal article" date="2016" name="G3 (Bethesda)">
        <title>First Draft Assembly and Annotation of the Genome of a California Endemic Oak Quercus lobata Nee (Fagaceae).</title>
        <authorList>
            <person name="Sork V.L."/>
            <person name="Fitz-Gibbon S.T."/>
            <person name="Puiu D."/>
            <person name="Crepeau M."/>
            <person name="Gugger P.F."/>
            <person name="Sherman R."/>
            <person name="Stevens K."/>
            <person name="Langley C.H."/>
            <person name="Pellegrini M."/>
            <person name="Salzberg S.L."/>
        </authorList>
    </citation>
    <scope>NUCLEOTIDE SEQUENCE [LARGE SCALE GENOMIC DNA]</scope>
    <source>
        <strain evidence="1 2">cv. SW786</strain>
    </source>
</reference>
<dbReference type="EMBL" id="LRBV02000003">
    <property type="status" value="NOT_ANNOTATED_CDS"/>
    <property type="molecule type" value="Genomic_DNA"/>
</dbReference>
<keyword evidence="2" id="KW-1185">Reference proteome</keyword>
<organism evidence="1 2">
    <name type="scientific">Quercus lobata</name>
    <name type="common">Valley oak</name>
    <dbReference type="NCBI Taxonomy" id="97700"/>
    <lineage>
        <taxon>Eukaryota</taxon>
        <taxon>Viridiplantae</taxon>
        <taxon>Streptophyta</taxon>
        <taxon>Embryophyta</taxon>
        <taxon>Tracheophyta</taxon>
        <taxon>Spermatophyta</taxon>
        <taxon>Magnoliopsida</taxon>
        <taxon>eudicotyledons</taxon>
        <taxon>Gunneridae</taxon>
        <taxon>Pentapetalae</taxon>
        <taxon>rosids</taxon>
        <taxon>fabids</taxon>
        <taxon>Fagales</taxon>
        <taxon>Fagaceae</taxon>
        <taxon>Quercus</taxon>
    </lineage>
</organism>
<reference evidence="1" key="2">
    <citation type="submission" date="2021-01" db="UniProtKB">
        <authorList>
            <consortium name="EnsemblPlants"/>
        </authorList>
    </citation>
    <scope>IDENTIFICATION</scope>
</reference>
<evidence type="ECO:0000313" key="1">
    <source>
        <dbReference type="EnsemblPlants" id="QL03p073950:mrna"/>
    </source>
</evidence>
<dbReference type="InParanoid" id="A0A7N2LA93"/>
<accession>A0A7N2LA93</accession>
<dbReference type="AlphaFoldDB" id="A0A7N2LA93"/>
<proteinExistence type="predicted"/>
<dbReference type="EnsemblPlants" id="QL03p073950:mrna">
    <property type="protein sequence ID" value="QL03p073950:mrna"/>
    <property type="gene ID" value="QL03p073950"/>
</dbReference>
<evidence type="ECO:0000313" key="2">
    <source>
        <dbReference type="Proteomes" id="UP000594261"/>
    </source>
</evidence>
<name>A0A7N2LA93_QUELO</name>